<feature type="transmembrane region" description="Helical" evidence="6">
    <location>
        <begin position="122"/>
        <end position="144"/>
    </location>
</feature>
<dbReference type="InterPro" id="IPR043428">
    <property type="entry name" value="LivM-like"/>
</dbReference>
<dbReference type="Proteomes" id="UP000254134">
    <property type="component" value="Unassembled WGS sequence"/>
</dbReference>
<keyword evidence="4 6" id="KW-1133">Transmembrane helix</keyword>
<dbReference type="GO" id="GO:0015658">
    <property type="term" value="F:branched-chain amino acid transmembrane transporter activity"/>
    <property type="evidence" value="ECO:0007669"/>
    <property type="project" value="InterPro"/>
</dbReference>
<evidence type="ECO:0000313" key="8">
    <source>
        <dbReference type="Proteomes" id="UP000254134"/>
    </source>
</evidence>
<dbReference type="PANTHER" id="PTHR30482">
    <property type="entry name" value="HIGH-AFFINITY BRANCHED-CHAIN AMINO ACID TRANSPORT SYSTEM PERMEASE"/>
    <property type="match status" value="1"/>
</dbReference>
<proteinExistence type="predicted"/>
<dbReference type="OrthoDB" id="9814461at2"/>
<sequence>MSSVAERMRAVAAERRRDLGIVAALIVLALLYPTVVGSLQSLPLVGDFVPSVDSMVNMVVFTTMAVGLNIVVGYAGLLDLGYVAFYAAGAYTAGWLASSQFSQLDAHLGDVGFSTGTPGIHVSMWLVLVIAGIFTTVVGIAIGLPTLRLRGDYLAIMTLGFGEIIPQFVRNGDSIGGFNLTNGTFGISPIDSLGFGGIGDAIGLPDSFRQSAERSQWFFWTAVAILLVTVFCSVRLRDSRLGRAWVAIREDETAAGAMGIPLMRTKTWAYALGAFFGGVAGAFYASFKAGAFPADFFFNISVFLLTMVILGGMGSVWGVILGGMVLGYLNVEGLATIGSKIQDAGVNFDPTKYQFGIYGVIIVLMMLFRPAGLIPERRHKIELIEGVHDTPFYDVQREGTLTDRDASDD</sequence>
<protein>
    <submittedName>
        <fullName evidence="7">ABC-type branched-chain amino acid transport system permease component</fullName>
    </submittedName>
</protein>
<keyword evidence="2" id="KW-1003">Cell membrane</keyword>
<evidence type="ECO:0000256" key="5">
    <source>
        <dbReference type="ARBA" id="ARBA00023136"/>
    </source>
</evidence>
<feature type="transmembrane region" description="Helical" evidence="6">
    <location>
        <begin position="296"/>
        <end position="320"/>
    </location>
</feature>
<dbReference type="GO" id="GO:0005886">
    <property type="term" value="C:plasma membrane"/>
    <property type="evidence" value="ECO:0007669"/>
    <property type="project" value="UniProtKB-SubCell"/>
</dbReference>
<evidence type="ECO:0000256" key="6">
    <source>
        <dbReference type="SAM" id="Phobius"/>
    </source>
</evidence>
<feature type="transmembrane region" description="Helical" evidence="6">
    <location>
        <begin position="54"/>
        <end position="76"/>
    </location>
</feature>
<keyword evidence="8" id="KW-1185">Reference proteome</keyword>
<feature type="transmembrane region" description="Helical" evidence="6">
    <location>
        <begin position="217"/>
        <end position="236"/>
    </location>
</feature>
<evidence type="ECO:0000256" key="3">
    <source>
        <dbReference type="ARBA" id="ARBA00022692"/>
    </source>
</evidence>
<comment type="subcellular location">
    <subcellularLocation>
        <location evidence="1">Cell membrane</location>
        <topology evidence="1">Multi-pass membrane protein</topology>
    </subcellularLocation>
</comment>
<dbReference type="CDD" id="cd06581">
    <property type="entry name" value="TM_PBP1_LivM_like"/>
    <property type="match status" value="1"/>
</dbReference>
<reference evidence="7 8" key="1">
    <citation type="submission" date="2018-07" db="EMBL/GenBank/DDBJ databases">
        <title>High-quality-draft genome sequence of Gaiella occulta.</title>
        <authorList>
            <person name="Severino R."/>
            <person name="Froufe H.J.C."/>
            <person name="Rainey F.A."/>
            <person name="Barroso C."/>
            <person name="Albuquerque L."/>
            <person name="Lobo-Da-Cunha A."/>
            <person name="Da Costa M.S."/>
            <person name="Egas C."/>
        </authorList>
    </citation>
    <scope>NUCLEOTIDE SEQUENCE [LARGE SCALE GENOMIC DNA]</scope>
    <source>
        <strain evidence="7 8">F2-233</strain>
    </source>
</reference>
<feature type="transmembrane region" description="Helical" evidence="6">
    <location>
        <begin position="83"/>
        <end position="102"/>
    </location>
</feature>
<dbReference type="RefSeq" id="WP_114797189.1">
    <property type="nucleotide sequence ID" value="NZ_QQZY01000009.1"/>
</dbReference>
<gene>
    <name evidence="7" type="ORF">Gocc_2790</name>
</gene>
<dbReference type="Pfam" id="PF02653">
    <property type="entry name" value="BPD_transp_2"/>
    <property type="match status" value="1"/>
</dbReference>
<keyword evidence="5 6" id="KW-0472">Membrane</keyword>
<name>A0A7M2YU65_9ACTN</name>
<dbReference type="EMBL" id="QQZY01000009">
    <property type="protein sequence ID" value="RDI73434.1"/>
    <property type="molecule type" value="Genomic_DNA"/>
</dbReference>
<evidence type="ECO:0000256" key="4">
    <source>
        <dbReference type="ARBA" id="ARBA00022989"/>
    </source>
</evidence>
<evidence type="ECO:0000256" key="2">
    <source>
        <dbReference type="ARBA" id="ARBA00022475"/>
    </source>
</evidence>
<accession>A0A7M2YU65</accession>
<dbReference type="InterPro" id="IPR001851">
    <property type="entry name" value="ABC_transp_permease"/>
</dbReference>
<organism evidence="7 8">
    <name type="scientific">Gaiella occulta</name>
    <dbReference type="NCBI Taxonomy" id="1002870"/>
    <lineage>
        <taxon>Bacteria</taxon>
        <taxon>Bacillati</taxon>
        <taxon>Actinomycetota</taxon>
        <taxon>Thermoleophilia</taxon>
        <taxon>Gaiellales</taxon>
        <taxon>Gaiellaceae</taxon>
        <taxon>Gaiella</taxon>
    </lineage>
</organism>
<keyword evidence="3 6" id="KW-0812">Transmembrane</keyword>
<feature type="transmembrane region" description="Helical" evidence="6">
    <location>
        <begin position="355"/>
        <end position="374"/>
    </location>
</feature>
<feature type="transmembrane region" description="Helical" evidence="6">
    <location>
        <begin position="268"/>
        <end position="287"/>
    </location>
</feature>
<comment type="caution">
    <text evidence="7">The sequence shown here is derived from an EMBL/GenBank/DDBJ whole genome shotgun (WGS) entry which is preliminary data.</text>
</comment>
<dbReference type="PANTHER" id="PTHR30482:SF10">
    <property type="entry name" value="HIGH-AFFINITY BRANCHED-CHAIN AMINO ACID TRANSPORT PROTEIN BRAE"/>
    <property type="match status" value="1"/>
</dbReference>
<dbReference type="AlphaFoldDB" id="A0A7M2YU65"/>
<feature type="transmembrane region" description="Helical" evidence="6">
    <location>
        <begin position="21"/>
        <end position="42"/>
    </location>
</feature>
<evidence type="ECO:0000256" key="1">
    <source>
        <dbReference type="ARBA" id="ARBA00004651"/>
    </source>
</evidence>
<reference evidence="8" key="2">
    <citation type="journal article" date="2019" name="MicrobiologyOpen">
        <title>High-quality draft genome sequence of Gaiella occulta isolated from a 150 meter deep mineral water borehole and comparison with the genome sequences of other deep-branching lineages of the phylum Actinobacteria.</title>
        <authorList>
            <person name="Severino R."/>
            <person name="Froufe H.J.C."/>
            <person name="Barroso C."/>
            <person name="Albuquerque L."/>
            <person name="Lobo-da-Cunha A."/>
            <person name="da Costa M.S."/>
            <person name="Egas C."/>
        </authorList>
    </citation>
    <scope>NUCLEOTIDE SEQUENCE [LARGE SCALE GENOMIC DNA]</scope>
    <source>
        <strain evidence="8">F2-233</strain>
    </source>
</reference>
<evidence type="ECO:0000313" key="7">
    <source>
        <dbReference type="EMBL" id="RDI73434.1"/>
    </source>
</evidence>